<gene>
    <name evidence="1" type="ORF">NOG11_03805</name>
</gene>
<organism evidence="1 2">
    <name type="scientific">Parvularcula maris</name>
    <dbReference type="NCBI Taxonomy" id="2965077"/>
    <lineage>
        <taxon>Bacteria</taxon>
        <taxon>Pseudomonadati</taxon>
        <taxon>Pseudomonadota</taxon>
        <taxon>Alphaproteobacteria</taxon>
        <taxon>Parvularculales</taxon>
        <taxon>Parvularculaceae</taxon>
        <taxon>Parvularcula</taxon>
    </lineage>
</organism>
<keyword evidence="2" id="KW-1185">Reference proteome</keyword>
<dbReference type="Proteomes" id="UP001142610">
    <property type="component" value="Unassembled WGS sequence"/>
</dbReference>
<dbReference type="AlphaFoldDB" id="A0A9X2L7I7"/>
<evidence type="ECO:0000313" key="2">
    <source>
        <dbReference type="Proteomes" id="UP001142610"/>
    </source>
</evidence>
<name>A0A9X2L7I7_9PROT</name>
<dbReference type="RefSeq" id="WP_256618327.1">
    <property type="nucleotide sequence ID" value="NZ_JANIBC010000002.1"/>
</dbReference>
<reference evidence="1" key="1">
    <citation type="submission" date="2022-07" db="EMBL/GenBank/DDBJ databases">
        <title>Parvularcula maris sp. nov., an algicidal bacterium isolated from seawater.</title>
        <authorList>
            <person name="Li F."/>
        </authorList>
    </citation>
    <scope>NUCLEOTIDE SEQUENCE</scope>
    <source>
        <strain evidence="1">BGMRC 0090</strain>
    </source>
</reference>
<sequence>MTSLALSFIAAASLQNAGGPCSAEVYQQYDFWLGHWEVMSGDTPAGRSVIEKTPTGCGIVQHWTAADGQTGVSVSHYEASDGRWHQTWVGDTFSVRYAGGLDRQGAMVLEGTLSAFGSDLSLPFRGRWLPVGDDRIVQRFHYRDAETGEWKDWFQGTSRRLPAAESPAGEAER</sequence>
<comment type="caution">
    <text evidence="1">The sequence shown here is derived from an EMBL/GenBank/DDBJ whole genome shotgun (WGS) entry which is preliminary data.</text>
</comment>
<evidence type="ECO:0008006" key="3">
    <source>
        <dbReference type="Google" id="ProtNLM"/>
    </source>
</evidence>
<accession>A0A9X2L7I7</accession>
<protein>
    <recommendedName>
        <fullName evidence="3">DUF1579 domain-containing protein</fullName>
    </recommendedName>
</protein>
<dbReference type="EMBL" id="JANIBC010000002">
    <property type="protein sequence ID" value="MCQ8184504.1"/>
    <property type="molecule type" value="Genomic_DNA"/>
</dbReference>
<proteinExistence type="predicted"/>
<evidence type="ECO:0000313" key="1">
    <source>
        <dbReference type="EMBL" id="MCQ8184504.1"/>
    </source>
</evidence>